<protein>
    <submittedName>
        <fullName evidence="2">Uncharacterized protein</fullName>
    </submittedName>
</protein>
<sequence>MRWAPGRWYPPPGHNHSSCNSNCDGALAPAPPHVGSARRYLAPSSHSSERSSGSGAARYYDGPHAGRSLRGSRPSVTGIADGNPWS</sequence>
<accession>A0A2P5HR72</accession>
<feature type="compositionally biased region" description="Low complexity" evidence="1">
    <location>
        <begin position="44"/>
        <end position="58"/>
    </location>
</feature>
<dbReference type="InParanoid" id="A0A2P5HR72"/>
<gene>
    <name evidence="2" type="ORF">DHEL01_v208885</name>
</gene>
<evidence type="ECO:0000256" key="1">
    <source>
        <dbReference type="SAM" id="MobiDB-lite"/>
    </source>
</evidence>
<dbReference type="EMBL" id="MAVT02000940">
    <property type="protein sequence ID" value="POS72721.1"/>
    <property type="molecule type" value="Genomic_DNA"/>
</dbReference>
<evidence type="ECO:0000313" key="3">
    <source>
        <dbReference type="Proteomes" id="UP000094444"/>
    </source>
</evidence>
<name>A0A2P5HR72_DIAHE</name>
<keyword evidence="3" id="KW-1185">Reference proteome</keyword>
<reference evidence="2" key="1">
    <citation type="submission" date="2017-09" db="EMBL/GenBank/DDBJ databases">
        <title>Polyketide synthases of a Diaporthe helianthi virulent isolate.</title>
        <authorList>
            <person name="Baroncelli R."/>
        </authorList>
    </citation>
    <scope>NUCLEOTIDE SEQUENCE [LARGE SCALE GENOMIC DNA]</scope>
    <source>
        <strain evidence="2">7/96</strain>
    </source>
</reference>
<evidence type="ECO:0000313" key="2">
    <source>
        <dbReference type="EMBL" id="POS72721.1"/>
    </source>
</evidence>
<organism evidence="2 3">
    <name type="scientific">Diaporthe helianthi</name>
    <dbReference type="NCBI Taxonomy" id="158607"/>
    <lineage>
        <taxon>Eukaryota</taxon>
        <taxon>Fungi</taxon>
        <taxon>Dikarya</taxon>
        <taxon>Ascomycota</taxon>
        <taxon>Pezizomycotina</taxon>
        <taxon>Sordariomycetes</taxon>
        <taxon>Sordariomycetidae</taxon>
        <taxon>Diaporthales</taxon>
        <taxon>Diaporthaceae</taxon>
        <taxon>Diaporthe</taxon>
    </lineage>
</organism>
<feature type="region of interest" description="Disordered" evidence="1">
    <location>
        <begin position="1"/>
        <end position="86"/>
    </location>
</feature>
<dbReference type="AlphaFoldDB" id="A0A2P5HR72"/>
<comment type="caution">
    <text evidence="2">The sequence shown here is derived from an EMBL/GenBank/DDBJ whole genome shotgun (WGS) entry which is preliminary data.</text>
</comment>
<proteinExistence type="predicted"/>
<dbReference type="Proteomes" id="UP000094444">
    <property type="component" value="Unassembled WGS sequence"/>
</dbReference>